<evidence type="ECO:0000313" key="2">
    <source>
        <dbReference type="EMBL" id="KAK4823850.1"/>
    </source>
</evidence>
<reference evidence="2 3" key="1">
    <citation type="journal article" date="2023" name="J. Hered.">
        <title>Chromosome-level genome of the wood stork (Mycteria americana) provides insight into avian chromosome evolution.</title>
        <authorList>
            <person name="Flamio R. Jr."/>
            <person name="Ramstad K.M."/>
        </authorList>
    </citation>
    <scope>NUCLEOTIDE SEQUENCE [LARGE SCALE GENOMIC DNA]</scope>
    <source>
        <strain evidence="2">JAX WOST 10</strain>
    </source>
</reference>
<feature type="region of interest" description="Disordered" evidence="1">
    <location>
        <begin position="57"/>
        <end position="86"/>
    </location>
</feature>
<protein>
    <submittedName>
        <fullName evidence="2">Uncharacterized protein</fullName>
    </submittedName>
</protein>
<proteinExistence type="predicted"/>
<dbReference type="EMBL" id="JAUNZN010000003">
    <property type="protein sequence ID" value="KAK4823850.1"/>
    <property type="molecule type" value="Genomic_DNA"/>
</dbReference>
<dbReference type="Proteomes" id="UP001333110">
    <property type="component" value="Unassembled WGS sequence"/>
</dbReference>
<evidence type="ECO:0000313" key="3">
    <source>
        <dbReference type="Proteomes" id="UP001333110"/>
    </source>
</evidence>
<name>A0AAN7S0K8_MYCAM</name>
<organism evidence="2 3">
    <name type="scientific">Mycteria americana</name>
    <name type="common">Wood stork</name>
    <dbReference type="NCBI Taxonomy" id="33587"/>
    <lineage>
        <taxon>Eukaryota</taxon>
        <taxon>Metazoa</taxon>
        <taxon>Chordata</taxon>
        <taxon>Craniata</taxon>
        <taxon>Vertebrata</taxon>
        <taxon>Euteleostomi</taxon>
        <taxon>Archelosauria</taxon>
        <taxon>Archosauria</taxon>
        <taxon>Dinosauria</taxon>
        <taxon>Saurischia</taxon>
        <taxon>Theropoda</taxon>
        <taxon>Coelurosauria</taxon>
        <taxon>Aves</taxon>
        <taxon>Neognathae</taxon>
        <taxon>Neoaves</taxon>
        <taxon>Aequornithes</taxon>
        <taxon>Ciconiiformes</taxon>
        <taxon>Ciconiidae</taxon>
        <taxon>Mycteria</taxon>
    </lineage>
</organism>
<keyword evidence="3" id="KW-1185">Reference proteome</keyword>
<feature type="region of interest" description="Disordered" evidence="1">
    <location>
        <begin position="222"/>
        <end position="259"/>
    </location>
</feature>
<evidence type="ECO:0000256" key="1">
    <source>
        <dbReference type="SAM" id="MobiDB-lite"/>
    </source>
</evidence>
<accession>A0AAN7S0K8</accession>
<sequence length="514" mass="55481">MLAKAALASEGGKRSRAASALFPWQRQRSMAEVTPLPALIASCSCQKTQAQRGGFRQCRRAQLSPRAPAAPSRGKGKNPSRQAKLLNTRSCSVLAPHYSKIAGVPRQLQPDASCQSLGTKARVPSREVPEEALCTASCAQPCHLESLRPQAPPEHAITASPPDALASSEGRAQLISVIASYLTGFNQKERDKLKRVNTSQYLSLGAVKILIFVANTEKSESIERSLRDTDMKKMPSRKYQWEGTKDVSAGESRASRSEHQANKSCGICSPSISSCSPSTIAPVRARATGLLPVPTLDNPFGEEIFPNIQSKPPLVQLEAISSCPITCYLAAETDPHLSTISFQTLHQLRWPSLDTLQHLNVSLVVRGPKLNTGFEVRPHQCRVQGDDHFPSPAGHAVFDTSQDAVGLLGHLGTLLAHIQAAVDQHPQPLCPKPAALHGVVVTQVQDLALNLVEPHTIGLGPSIQPVQIPLQSLPPLKQINTPAQLGVICKLTEGALDPLVQIIDKDIKQNWPQY</sequence>
<gene>
    <name evidence="2" type="ORF">QYF61_007498</name>
</gene>
<dbReference type="AlphaFoldDB" id="A0AAN7S0K8"/>
<comment type="caution">
    <text evidence="2">The sequence shown here is derived from an EMBL/GenBank/DDBJ whole genome shotgun (WGS) entry which is preliminary data.</text>
</comment>
<feature type="compositionally biased region" description="Basic and acidic residues" evidence="1">
    <location>
        <begin position="222"/>
        <end position="245"/>
    </location>
</feature>